<dbReference type="Proteomes" id="UP001251528">
    <property type="component" value="Unassembled WGS sequence"/>
</dbReference>
<proteinExistence type="predicted"/>
<keyword evidence="2" id="KW-1185">Reference proteome</keyword>
<reference evidence="1" key="1">
    <citation type="submission" date="2023-06" db="EMBL/GenBank/DDBJ databases">
        <title>Conoideocrella luteorostrata (Hypocreales: Clavicipitaceae), a potential biocontrol fungus for elongate hemlock scale in United States Christmas tree production areas.</title>
        <authorList>
            <person name="Barrett H."/>
            <person name="Lovett B."/>
            <person name="Macias A.M."/>
            <person name="Stajich J.E."/>
            <person name="Kasson M.T."/>
        </authorList>
    </citation>
    <scope>NUCLEOTIDE SEQUENCE</scope>
    <source>
        <strain evidence="1">ARSEF 14590</strain>
    </source>
</reference>
<dbReference type="EMBL" id="JASWJB010000233">
    <property type="protein sequence ID" value="KAK2593003.1"/>
    <property type="molecule type" value="Genomic_DNA"/>
</dbReference>
<evidence type="ECO:0000313" key="1">
    <source>
        <dbReference type="EMBL" id="KAK2593003.1"/>
    </source>
</evidence>
<name>A0AAJ0CH68_9HYPO</name>
<gene>
    <name evidence="1" type="ORF">QQS21_009293</name>
</gene>
<evidence type="ECO:0000313" key="2">
    <source>
        <dbReference type="Proteomes" id="UP001251528"/>
    </source>
</evidence>
<accession>A0AAJ0CH68</accession>
<dbReference type="AlphaFoldDB" id="A0AAJ0CH68"/>
<sequence>MAWSYWRSERLTQAIFFANPDRMPRLVGLLESVMEFVDHPLLVALIYGMTLSTNIERGHKLHKEVILSTEGRILDGPSFLAGQSWWPAEGSCTMLSAMMAGASTKLANLSRKAGVLEDLFGEFIEENLDGGSTQPIPDNRASHSARGGQIILSRSRKHLVINRMAPI</sequence>
<protein>
    <submittedName>
        <fullName evidence="1">Uncharacterized protein</fullName>
    </submittedName>
</protein>
<organism evidence="1 2">
    <name type="scientific">Conoideocrella luteorostrata</name>
    <dbReference type="NCBI Taxonomy" id="1105319"/>
    <lineage>
        <taxon>Eukaryota</taxon>
        <taxon>Fungi</taxon>
        <taxon>Dikarya</taxon>
        <taxon>Ascomycota</taxon>
        <taxon>Pezizomycotina</taxon>
        <taxon>Sordariomycetes</taxon>
        <taxon>Hypocreomycetidae</taxon>
        <taxon>Hypocreales</taxon>
        <taxon>Clavicipitaceae</taxon>
        <taxon>Conoideocrella</taxon>
    </lineage>
</organism>
<comment type="caution">
    <text evidence="1">The sequence shown here is derived from an EMBL/GenBank/DDBJ whole genome shotgun (WGS) entry which is preliminary data.</text>
</comment>